<keyword evidence="1" id="KW-0732">Signal</keyword>
<evidence type="ECO:0000313" key="3">
    <source>
        <dbReference type="Proteomes" id="UP000032142"/>
    </source>
</evidence>
<accession>A0A0B0PTJ3</accession>
<sequence>MELVVGLVGCLIWAGLIGPGQKFGTTAAPLFSLSCNENRAKILKGPNLPGLAESCLLCRNSPHLIASKRSVAASQRCDLL</sequence>
<protein>
    <submittedName>
        <fullName evidence="2">Cell division FtsZ</fullName>
    </submittedName>
</protein>
<dbReference type="AlphaFoldDB" id="A0A0B0PTJ3"/>
<dbReference type="GO" id="GO:0051301">
    <property type="term" value="P:cell division"/>
    <property type="evidence" value="ECO:0007669"/>
    <property type="project" value="UniProtKB-KW"/>
</dbReference>
<dbReference type="EMBL" id="KN444414">
    <property type="protein sequence ID" value="KHG28300.1"/>
    <property type="molecule type" value="Genomic_DNA"/>
</dbReference>
<dbReference type="Proteomes" id="UP000032142">
    <property type="component" value="Unassembled WGS sequence"/>
</dbReference>
<keyword evidence="3" id="KW-1185">Reference proteome</keyword>
<keyword evidence="2" id="KW-0131">Cell cycle</keyword>
<keyword evidence="2" id="KW-0132">Cell division</keyword>
<feature type="chain" id="PRO_5002057181" evidence="1">
    <location>
        <begin position="23"/>
        <end position="80"/>
    </location>
</feature>
<proteinExistence type="predicted"/>
<organism evidence="2 3">
    <name type="scientific">Gossypium arboreum</name>
    <name type="common">Tree cotton</name>
    <name type="synonym">Gossypium nanking</name>
    <dbReference type="NCBI Taxonomy" id="29729"/>
    <lineage>
        <taxon>Eukaryota</taxon>
        <taxon>Viridiplantae</taxon>
        <taxon>Streptophyta</taxon>
        <taxon>Embryophyta</taxon>
        <taxon>Tracheophyta</taxon>
        <taxon>Spermatophyta</taxon>
        <taxon>Magnoliopsida</taxon>
        <taxon>eudicotyledons</taxon>
        <taxon>Gunneridae</taxon>
        <taxon>Pentapetalae</taxon>
        <taxon>rosids</taxon>
        <taxon>malvids</taxon>
        <taxon>Malvales</taxon>
        <taxon>Malvaceae</taxon>
        <taxon>Malvoideae</taxon>
        <taxon>Gossypium</taxon>
    </lineage>
</organism>
<evidence type="ECO:0000256" key="1">
    <source>
        <dbReference type="SAM" id="SignalP"/>
    </source>
</evidence>
<feature type="signal peptide" evidence="1">
    <location>
        <begin position="1"/>
        <end position="22"/>
    </location>
</feature>
<gene>
    <name evidence="2" type="ORF">F383_35309</name>
</gene>
<evidence type="ECO:0000313" key="2">
    <source>
        <dbReference type="EMBL" id="KHG28300.1"/>
    </source>
</evidence>
<name>A0A0B0PTJ3_GOSAR</name>
<reference evidence="3" key="1">
    <citation type="submission" date="2014-09" db="EMBL/GenBank/DDBJ databases">
        <authorList>
            <person name="Mudge J."/>
            <person name="Ramaraj T."/>
            <person name="Lindquist I.E."/>
            <person name="Bharti A.K."/>
            <person name="Sundararajan A."/>
            <person name="Cameron C.T."/>
            <person name="Woodward J.E."/>
            <person name="May G.D."/>
            <person name="Brubaker C."/>
            <person name="Broadhvest J."/>
            <person name="Wilkins T.A."/>
        </authorList>
    </citation>
    <scope>NUCLEOTIDE SEQUENCE</scope>
    <source>
        <strain evidence="3">cv. AKA8401</strain>
    </source>
</reference>